<dbReference type="InterPro" id="IPR010992">
    <property type="entry name" value="IHF-like_DNA-bd_dom_sf"/>
</dbReference>
<comment type="caution">
    <text evidence="6">The sequence shown here is derived from an EMBL/GenBank/DDBJ whole genome shotgun (WGS) entry which is preliminary data.</text>
</comment>
<keyword evidence="7" id="KW-1185">Reference proteome</keyword>
<dbReference type="RefSeq" id="WP_133476442.1">
    <property type="nucleotide sequence ID" value="NZ_JBETVU010000013.1"/>
</dbReference>
<name>A0ABV2BCK8_9LACO</name>
<evidence type="ECO:0000256" key="1">
    <source>
        <dbReference type="ARBA" id="ARBA00010529"/>
    </source>
</evidence>
<reference evidence="6" key="1">
    <citation type="submission" date="2024-06" db="EMBL/GenBank/DDBJ databases">
        <title>Vaginal Lactobacillus fatty acid response mechanisms reveal a metabolite-targeted strategy for bacterial vaginosis treatment.</title>
        <authorList>
            <person name="Zhu M."/>
            <person name="Blainey P.C."/>
            <person name="Bloom S.M."/>
            <person name="Kwon D.S."/>
        </authorList>
    </citation>
    <scope>NUCLEOTIDE SEQUENCE</scope>
    <source>
        <strain evidence="6">194_F1_1</strain>
    </source>
</reference>
<evidence type="ECO:0000256" key="3">
    <source>
        <dbReference type="ARBA" id="ARBA00023067"/>
    </source>
</evidence>
<dbReference type="Proteomes" id="UP001434419">
    <property type="component" value="Unassembled WGS sequence"/>
</dbReference>
<gene>
    <name evidence="6" type="ORF">ABVC42_14105</name>
</gene>
<dbReference type="EMBL" id="JBETVU010000013">
    <property type="protein sequence ID" value="MES5150965.1"/>
    <property type="molecule type" value="Genomic_DNA"/>
</dbReference>
<dbReference type="InterPro" id="IPR000119">
    <property type="entry name" value="Hist_DNA-bd"/>
</dbReference>
<dbReference type="PANTHER" id="PTHR33175:SF3">
    <property type="entry name" value="DNA-BINDING PROTEIN HU-BETA"/>
    <property type="match status" value="1"/>
</dbReference>
<dbReference type="GO" id="GO:0003677">
    <property type="term" value="F:DNA binding"/>
    <property type="evidence" value="ECO:0007669"/>
    <property type="project" value="UniProtKB-KW"/>
</dbReference>
<keyword evidence="3" id="KW-0226">DNA condensation</keyword>
<dbReference type="PROSITE" id="PS00045">
    <property type="entry name" value="HISTONE_LIKE"/>
    <property type="match status" value="1"/>
</dbReference>
<protein>
    <recommendedName>
        <fullName evidence="2">DNA-binding protein HU</fullName>
    </recommendedName>
</protein>
<dbReference type="SMART" id="SM00411">
    <property type="entry name" value="BHL"/>
    <property type="match status" value="1"/>
</dbReference>
<evidence type="ECO:0000256" key="5">
    <source>
        <dbReference type="RuleBase" id="RU003939"/>
    </source>
</evidence>
<dbReference type="CDD" id="cd13831">
    <property type="entry name" value="HU"/>
    <property type="match status" value="1"/>
</dbReference>
<comment type="similarity">
    <text evidence="1 5">Belongs to the bacterial histone-like protein family.</text>
</comment>
<evidence type="ECO:0000256" key="4">
    <source>
        <dbReference type="ARBA" id="ARBA00023125"/>
    </source>
</evidence>
<sequence>MNKAMLVSEVAKKTELSKNKAHEVVDALTESITAALAKGEKVQILGFGTFEVRARAARKGRNPQTGKAIKIPATKVPAFKPGKALKEAVK</sequence>
<accession>A0ABV2BCK8</accession>
<keyword evidence="4 6" id="KW-0238">DNA-binding</keyword>
<dbReference type="PANTHER" id="PTHR33175">
    <property type="entry name" value="DNA-BINDING PROTEIN HU"/>
    <property type="match status" value="1"/>
</dbReference>
<proteinExistence type="inferred from homology"/>
<evidence type="ECO:0000256" key="2">
    <source>
        <dbReference type="ARBA" id="ARBA00021922"/>
    </source>
</evidence>
<organism evidence="6 7">
    <name type="scientific">Lactobacillus crispatus</name>
    <dbReference type="NCBI Taxonomy" id="47770"/>
    <lineage>
        <taxon>Bacteria</taxon>
        <taxon>Bacillati</taxon>
        <taxon>Bacillota</taxon>
        <taxon>Bacilli</taxon>
        <taxon>Lactobacillales</taxon>
        <taxon>Lactobacillaceae</taxon>
        <taxon>Lactobacillus</taxon>
    </lineage>
</organism>
<evidence type="ECO:0000313" key="7">
    <source>
        <dbReference type="Proteomes" id="UP001434419"/>
    </source>
</evidence>
<dbReference type="Pfam" id="PF00216">
    <property type="entry name" value="Bac_DNA_binding"/>
    <property type="match status" value="1"/>
</dbReference>
<dbReference type="InterPro" id="IPR020816">
    <property type="entry name" value="Histone-like_DNA-bd_CS"/>
</dbReference>
<dbReference type="PRINTS" id="PR01727">
    <property type="entry name" value="DNABINDINGHU"/>
</dbReference>
<evidence type="ECO:0000313" key="6">
    <source>
        <dbReference type="EMBL" id="MES5150965.1"/>
    </source>
</evidence>
<dbReference type="SUPFAM" id="SSF47729">
    <property type="entry name" value="IHF-like DNA-binding proteins"/>
    <property type="match status" value="1"/>
</dbReference>
<dbReference type="Gene3D" id="4.10.520.10">
    <property type="entry name" value="IHF-like DNA-binding proteins"/>
    <property type="match status" value="1"/>
</dbReference>